<dbReference type="OrthoDB" id="10064741at2759"/>
<dbReference type="InterPro" id="IPR008042">
    <property type="entry name" value="Retrotrans_Pao"/>
</dbReference>
<comment type="similarity">
    <text evidence="1">Belongs to the beta type-B retroviral polymerase family. HERV class-II K(HML-2) pol subfamily.</text>
</comment>
<gene>
    <name evidence="5" type="primary">LOC106511348</name>
</gene>
<dbReference type="InterPro" id="IPR001584">
    <property type="entry name" value="Integrase_cat-core"/>
</dbReference>
<dbReference type="Pfam" id="PF05380">
    <property type="entry name" value="Peptidase_A17"/>
    <property type="match status" value="1"/>
</dbReference>
<dbReference type="InterPro" id="IPR000477">
    <property type="entry name" value="RT_dom"/>
</dbReference>
<evidence type="ECO:0000259" key="3">
    <source>
        <dbReference type="PROSITE" id="PS50994"/>
    </source>
</evidence>
<dbReference type="GO" id="GO:0004523">
    <property type="term" value="F:RNA-DNA hybrid ribonuclease activity"/>
    <property type="evidence" value="ECO:0007669"/>
    <property type="project" value="UniProtKB-EC"/>
</dbReference>
<dbReference type="InParanoid" id="A0A2I4AJ91"/>
<dbReference type="InterPro" id="IPR012337">
    <property type="entry name" value="RNaseH-like_sf"/>
</dbReference>
<dbReference type="SUPFAM" id="SSF53098">
    <property type="entry name" value="Ribonuclease H-like"/>
    <property type="match status" value="1"/>
</dbReference>
<dbReference type="KEGG" id="alim:106511348"/>
<dbReference type="Proteomes" id="UP000192220">
    <property type="component" value="Unplaced"/>
</dbReference>
<evidence type="ECO:0000313" key="5">
    <source>
        <dbReference type="RefSeq" id="XP_013855557.1"/>
    </source>
</evidence>
<dbReference type="InterPro" id="IPR043128">
    <property type="entry name" value="Rev_trsase/Diguanyl_cyclase"/>
</dbReference>
<keyword evidence="4" id="KW-1185">Reference proteome</keyword>
<dbReference type="PROSITE" id="PS50994">
    <property type="entry name" value="INTEGRASE"/>
    <property type="match status" value="1"/>
</dbReference>
<dbReference type="Pfam" id="PF17921">
    <property type="entry name" value="Integrase_H2C2"/>
    <property type="match status" value="1"/>
</dbReference>
<dbReference type="Gene3D" id="3.10.10.10">
    <property type="entry name" value="HIV Type 1 Reverse Transcriptase, subunit A, domain 1"/>
    <property type="match status" value="1"/>
</dbReference>
<sequence>MVSSAPTKVYLDRPNRSQRVMLKVVKILIHNGDESMEAHAILDDGSERTIVLSSVIQTLNISGTQEILPLQTVHQDVKQLEGLAVSFEVSPLSEPAERYQISDAFSADGLSLAEHSYPVAALQKTYKHLQGLPLQPVERAQPLLLIGSDMPHLITPIQPICQGPAGGPVAVCTRLGWSLQGPMTPMQTARRGQQCLHITTVPVDTELFQNVQRLWQTDTLPYCAKAVTRSKQDQHAITLLQTATTRVDIGGVQHYATPLLRRYPVITLQAPKEAVLPSLRSIERRLARDPIKAETYCSEIRKLEVEGYVAKILPEEAHRTSEAWYIPHHMVHHNGKDRIVFNCSFQYKGQSLNEQLLPGPTLGPSLIGVLLRFRQHTVAISGDIRSMFHQVCLLPSDQPVLRFIWRNMQREDEPTIYEWQVLPFGTTCSPCCAIYALQHHAQEHAADTPSLIEIVTRAFYVDNCLYSTPDPADAKVVVDGLRQLLAEGGFEIRQWASNLPSTIEHLPPGARSISSELWLSRNSTDLQEPTLGMQWNCLSDMLGYKHRTSDPQTPTLRNLYKILASQYDPLGFIVPFTTRAKVLIQDLWKQDLAWDDPIEPQHLRDQWTEWEAELPSLQQVQFPRPYTPASADTPTATRELHVFCDASERAYGSVAYLRTTTHDGDVHMAFILARSRVAPKKCLSMPRLELSAALTGAQLVKLVLDELTLTISQVICWSDSTTVLHWINSESCRYKVFVGTRVAEIQTLTEGASWRYVDSGHNPADHITRGLTLSKLVHPNQWRSGPEFLRKTPDHWPGMPSTRAEPEQHELKKGAFIGATSIASSPELPDPKQFQTWRELIQASVRSPHGAAAPNLDTGPDASDHVAAERRHLVQAQLDSFPQEVKALKAKKPLPSDSRLCSLAPEYEDVTGLLRVGGRLRQAVDLEVETVHPIVLDPGHHITRLLIKDCDERLHHPGAERVLAELRRQYWILRGREAIRKHQHTCKDCQFWRAKPQGPQMADLPPSRLRVYKPPFYSAGVDCFGPFLVKVGRRQEKRWGILYKCMTTRCVYLDLLENLDTDAFLLSLRRLVARRGKPFELLCDNGTNFTGGCRELTEGFKSMAPSLQEQLAEQKIKFRFNPPAAPHFGGTWEREVKSVKTALRVVLREQSVPEPVLRTLLIEVEGILNGKPLGYVSTDVADPDPITPNMLLMGRRDSSLPQALYDKEDLLGKRRWRHSQVLADNFWASFIRHYLPGLQQRQKWRTDGTVIETFRGPDRRVRTATVKVKDKIYTRPVIRLIQLPQFTEDS</sequence>
<dbReference type="GO" id="GO:0003676">
    <property type="term" value="F:nucleic acid binding"/>
    <property type="evidence" value="ECO:0007669"/>
    <property type="project" value="InterPro"/>
</dbReference>
<dbReference type="RefSeq" id="XP_013855557.1">
    <property type="nucleotide sequence ID" value="XM_014000103.1"/>
</dbReference>
<evidence type="ECO:0000256" key="1">
    <source>
        <dbReference type="ARBA" id="ARBA00010879"/>
    </source>
</evidence>
<dbReference type="CDD" id="cd01644">
    <property type="entry name" value="RT_pepA17"/>
    <property type="match status" value="1"/>
</dbReference>
<evidence type="ECO:0000256" key="2">
    <source>
        <dbReference type="ARBA" id="ARBA00012180"/>
    </source>
</evidence>
<dbReference type="Gene3D" id="3.30.70.270">
    <property type="match status" value="1"/>
</dbReference>
<dbReference type="PANTHER" id="PTHR47331">
    <property type="entry name" value="PHD-TYPE DOMAIN-CONTAINING PROTEIN"/>
    <property type="match status" value="1"/>
</dbReference>
<name>A0A2I4AJ91_AUSLI</name>
<dbReference type="Pfam" id="PF18701">
    <property type="entry name" value="DUF5641"/>
    <property type="match status" value="1"/>
</dbReference>
<evidence type="ECO:0000313" key="4">
    <source>
        <dbReference type="Proteomes" id="UP000192220"/>
    </source>
</evidence>
<dbReference type="InterPro" id="IPR041588">
    <property type="entry name" value="Integrase_H2C2"/>
</dbReference>
<organism evidence="4 5">
    <name type="scientific">Austrofundulus limnaeus</name>
    <name type="common">Annual killifish</name>
    <dbReference type="NCBI Taxonomy" id="52670"/>
    <lineage>
        <taxon>Eukaryota</taxon>
        <taxon>Metazoa</taxon>
        <taxon>Chordata</taxon>
        <taxon>Craniata</taxon>
        <taxon>Vertebrata</taxon>
        <taxon>Euteleostomi</taxon>
        <taxon>Actinopterygii</taxon>
        <taxon>Neopterygii</taxon>
        <taxon>Teleostei</taxon>
        <taxon>Neoteleostei</taxon>
        <taxon>Acanthomorphata</taxon>
        <taxon>Ovalentaria</taxon>
        <taxon>Atherinomorphae</taxon>
        <taxon>Cyprinodontiformes</taxon>
        <taxon>Rivulidae</taxon>
        <taxon>Austrofundulus</taxon>
    </lineage>
</organism>
<proteinExistence type="inferred from homology"/>
<reference evidence="5" key="1">
    <citation type="submission" date="2025-08" db="UniProtKB">
        <authorList>
            <consortium name="RefSeq"/>
        </authorList>
    </citation>
    <scope>IDENTIFICATION</scope>
</reference>
<protein>
    <recommendedName>
        <fullName evidence="2">ribonuclease H</fullName>
        <ecNumber evidence="2">3.1.26.4</ecNumber>
    </recommendedName>
</protein>
<dbReference type="SUPFAM" id="SSF56672">
    <property type="entry name" value="DNA/RNA polymerases"/>
    <property type="match status" value="1"/>
</dbReference>
<dbReference type="Gene3D" id="3.30.420.10">
    <property type="entry name" value="Ribonuclease H-like superfamily/Ribonuclease H"/>
    <property type="match status" value="1"/>
</dbReference>
<feature type="domain" description="Integrase catalytic" evidence="3">
    <location>
        <begin position="1010"/>
        <end position="1196"/>
    </location>
</feature>
<dbReference type="GeneID" id="106511348"/>
<dbReference type="EC" id="3.1.26.4" evidence="2"/>
<dbReference type="InterPro" id="IPR036397">
    <property type="entry name" value="RNaseH_sf"/>
</dbReference>
<accession>A0A2I4AJ91</accession>
<dbReference type="InterPro" id="IPR040676">
    <property type="entry name" value="DUF5641"/>
</dbReference>
<dbReference type="Pfam" id="PF00078">
    <property type="entry name" value="RVT_1"/>
    <property type="match status" value="1"/>
</dbReference>
<dbReference type="STRING" id="52670.A0A2I4AJ91"/>
<dbReference type="PANTHER" id="PTHR47331:SF5">
    <property type="entry name" value="RIBONUCLEASE H"/>
    <property type="match status" value="1"/>
</dbReference>
<dbReference type="GO" id="GO:0015074">
    <property type="term" value="P:DNA integration"/>
    <property type="evidence" value="ECO:0007669"/>
    <property type="project" value="InterPro"/>
</dbReference>
<dbReference type="InterPro" id="IPR043502">
    <property type="entry name" value="DNA/RNA_pol_sf"/>
</dbReference>